<dbReference type="CDD" id="cd16917">
    <property type="entry name" value="HATPase_UhpB-NarQ-NarX-like"/>
    <property type="match status" value="1"/>
</dbReference>
<name>A0ABY4SCK9_AQUTE</name>
<sequence>MLVALAVLLATPGWALDPRQPLRELHHQRWTELEGGPAEVVSIAQTPDGFLWLATGSGLVRFDGQRFLRVNLFPDQPTRGQGLSHVLAMADGSLWLGLRTGSLAVHRLADGTLRRYGKEEGLIGNRVIAFAHDDAGAVWGLTFAGLLRFDGQRWHKQRDEVGYPHDDGFSLYRLGDGRLAVNSVDGGVYLRPAAGGAFQRQTGQPRTAQQTFEADGTHWVWQQDGLLRRLPPGAHEDRWRLPASSMGNLRSDGRGNLWATDHATGLRRVRHLPGAAAGTATEVEAFSARQGLSSDAVLDLFVDRDGDLWVGTLRGLDHFSRPGVHPAPAPWDTLGPALAPSAGAGVCLISPWAQPACVTAAGDVRPQPGWPGDNGGSAVARDRQGQVWFGGQMGLWPAQPGNASQRIPWPGAPGTALPLFSFAFGPDDSLWAAVGAAGVLQRQGGRWLPRDERLPAGTAVAVAVDEAGATWIAQAEGRVLRLRGDELRRFDLPAGRVGTLQLAAGQVWVGGEFGLVAISGDQLRPVPPVDGRPLGLVMGIVRTADGSLWLNEAEGVVQVDAASLRRWLADPAAPLAGRRRGREDGLPGTLPPTRPSPSMVLADDGRLWITRTAALYWLDPQQPLPAVRPSAPVVDELQAAGRRWPLAGTGGRPVGPTVLPAGTTQLRIAYGAANLQAPDRTRYRHRLVGLESDWQPPDSRREASYTNLPPGDYVFELESGTDDPAWQASGRTTLPLRITPALHQTAAFQAGMGLAALLAGWGLWRAATRRALQRMRHRLQVQQAERERIARDLHDHLLQGTTALTLQVQASVDTLPDDHPARQRLALALDRADDALRETRARVEGLRAHADGRALLPALQVAVAEVVGGTTAQPVVAVRSSGEPRPLWPWATAELYEVALEALRNALAHAQARHITLLLHFAPDALHLTVRDDGRGLPADLDLAQGRPGHFGLRNIRERAALLRAVPVWRAAEGGGTELWLRVDAARAYAPQPRRWRWPLRRSPDRHAEAGAGEL</sequence>
<dbReference type="PANTHER" id="PTHR24421:SF62">
    <property type="entry name" value="SENSORY TRANSDUCTION HISTIDINE KINASE"/>
    <property type="match status" value="1"/>
</dbReference>
<dbReference type="InterPro" id="IPR011123">
    <property type="entry name" value="Y_Y_Y"/>
</dbReference>
<dbReference type="InterPro" id="IPR036890">
    <property type="entry name" value="HATPase_C_sf"/>
</dbReference>
<feature type="coiled-coil region" evidence="4">
    <location>
        <begin position="822"/>
        <end position="849"/>
    </location>
</feature>
<dbReference type="PANTHER" id="PTHR24421">
    <property type="entry name" value="NITRATE/NITRITE SENSOR PROTEIN NARX-RELATED"/>
    <property type="match status" value="1"/>
</dbReference>
<organism evidence="9 10">
    <name type="scientific">Aquincola tertiaricarbonis</name>
    <dbReference type="NCBI Taxonomy" id="391953"/>
    <lineage>
        <taxon>Bacteria</taxon>
        <taxon>Pseudomonadati</taxon>
        <taxon>Pseudomonadota</taxon>
        <taxon>Betaproteobacteria</taxon>
        <taxon>Burkholderiales</taxon>
        <taxon>Sphaerotilaceae</taxon>
        <taxon>Aquincola</taxon>
    </lineage>
</organism>
<dbReference type="Pfam" id="PF07495">
    <property type="entry name" value="Y_Y_Y"/>
    <property type="match status" value="1"/>
</dbReference>
<gene>
    <name evidence="9" type="ORF">MW290_30725</name>
</gene>
<dbReference type="SUPFAM" id="SSF63829">
    <property type="entry name" value="Calcium-dependent phosphotriesterase"/>
    <property type="match status" value="3"/>
</dbReference>
<keyword evidence="1" id="KW-0808">Transferase</keyword>
<evidence type="ECO:0000256" key="2">
    <source>
        <dbReference type="ARBA" id="ARBA00022777"/>
    </source>
</evidence>
<dbReference type="InterPro" id="IPR011712">
    <property type="entry name" value="Sig_transdc_His_kin_sub3_dim/P"/>
</dbReference>
<evidence type="ECO:0000259" key="7">
    <source>
        <dbReference type="Pfam" id="PF07495"/>
    </source>
</evidence>
<dbReference type="Pfam" id="PF02518">
    <property type="entry name" value="HATPase_c"/>
    <property type="match status" value="1"/>
</dbReference>
<feature type="domain" description="Signal transduction histidine kinase subgroup 3 dimerisation and phosphoacceptor" evidence="8">
    <location>
        <begin position="785"/>
        <end position="849"/>
    </location>
</feature>
<evidence type="ECO:0000256" key="3">
    <source>
        <dbReference type="ARBA" id="ARBA00023012"/>
    </source>
</evidence>
<evidence type="ECO:0000259" key="8">
    <source>
        <dbReference type="Pfam" id="PF07730"/>
    </source>
</evidence>
<dbReference type="EMBL" id="CP097636">
    <property type="protein sequence ID" value="URI09915.1"/>
    <property type="molecule type" value="Genomic_DNA"/>
</dbReference>
<dbReference type="SUPFAM" id="SSF55874">
    <property type="entry name" value="ATPase domain of HSP90 chaperone/DNA topoisomerase II/histidine kinase"/>
    <property type="match status" value="1"/>
</dbReference>
<feature type="domain" description="Histidine kinase/HSP90-like ATPase" evidence="6">
    <location>
        <begin position="894"/>
        <end position="985"/>
    </location>
</feature>
<dbReference type="Gene3D" id="2.130.10.10">
    <property type="entry name" value="YVTN repeat-like/Quinoprotein amine dehydrogenase"/>
    <property type="match status" value="3"/>
</dbReference>
<proteinExistence type="predicted"/>
<evidence type="ECO:0000256" key="5">
    <source>
        <dbReference type="SAM" id="MobiDB-lite"/>
    </source>
</evidence>
<evidence type="ECO:0000259" key="6">
    <source>
        <dbReference type="Pfam" id="PF02518"/>
    </source>
</evidence>
<reference evidence="9" key="1">
    <citation type="submission" date="2022-05" db="EMBL/GenBank/DDBJ databases">
        <title>An RpoN-dependent PEP-CTERM gene is involved in floc formation of an Aquincola tertiaricarbonis strain.</title>
        <authorList>
            <person name="Qiu D."/>
            <person name="Xia M."/>
        </authorList>
    </citation>
    <scope>NUCLEOTIDE SEQUENCE</scope>
    <source>
        <strain evidence="9">RN12</strain>
    </source>
</reference>
<dbReference type="InterPro" id="IPR011110">
    <property type="entry name" value="Reg_prop"/>
</dbReference>
<dbReference type="Gene3D" id="3.30.565.10">
    <property type="entry name" value="Histidine kinase-like ATPase, C-terminal domain"/>
    <property type="match status" value="1"/>
</dbReference>
<feature type="region of interest" description="Disordered" evidence="5">
    <location>
        <begin position="576"/>
        <end position="597"/>
    </location>
</feature>
<dbReference type="GO" id="GO:0016301">
    <property type="term" value="F:kinase activity"/>
    <property type="evidence" value="ECO:0007669"/>
    <property type="project" value="UniProtKB-KW"/>
</dbReference>
<dbReference type="Pfam" id="PF07494">
    <property type="entry name" value="Reg_prop"/>
    <property type="match status" value="1"/>
</dbReference>
<dbReference type="InterPro" id="IPR003594">
    <property type="entry name" value="HATPase_dom"/>
</dbReference>
<evidence type="ECO:0000313" key="10">
    <source>
        <dbReference type="Proteomes" id="UP001056201"/>
    </source>
</evidence>
<dbReference type="Pfam" id="PF07730">
    <property type="entry name" value="HisKA_3"/>
    <property type="match status" value="1"/>
</dbReference>
<evidence type="ECO:0000256" key="1">
    <source>
        <dbReference type="ARBA" id="ARBA00022679"/>
    </source>
</evidence>
<dbReference type="InterPro" id="IPR015943">
    <property type="entry name" value="WD40/YVTN_repeat-like_dom_sf"/>
</dbReference>
<keyword evidence="2 9" id="KW-0418">Kinase</keyword>
<evidence type="ECO:0000313" key="9">
    <source>
        <dbReference type="EMBL" id="URI09915.1"/>
    </source>
</evidence>
<feature type="domain" description="Two component regulator three Y" evidence="7">
    <location>
        <begin position="676"/>
        <end position="738"/>
    </location>
</feature>
<keyword evidence="3" id="KW-0902">Two-component regulatory system</keyword>
<accession>A0ABY4SCK9</accession>
<dbReference type="InterPro" id="IPR050482">
    <property type="entry name" value="Sensor_HK_TwoCompSys"/>
</dbReference>
<dbReference type="Proteomes" id="UP001056201">
    <property type="component" value="Chromosome 2"/>
</dbReference>
<protein>
    <submittedName>
        <fullName evidence="9">Histidine kinase</fullName>
    </submittedName>
</protein>
<dbReference type="Gene3D" id="1.20.5.1930">
    <property type="match status" value="1"/>
</dbReference>
<dbReference type="RefSeq" id="WP_250198126.1">
    <property type="nucleotide sequence ID" value="NZ_CP097636.1"/>
</dbReference>
<keyword evidence="10" id="KW-1185">Reference proteome</keyword>
<dbReference type="Gene3D" id="2.60.40.10">
    <property type="entry name" value="Immunoglobulins"/>
    <property type="match status" value="1"/>
</dbReference>
<evidence type="ECO:0000256" key="4">
    <source>
        <dbReference type="SAM" id="Coils"/>
    </source>
</evidence>
<keyword evidence="4" id="KW-0175">Coiled coil</keyword>
<dbReference type="InterPro" id="IPR013783">
    <property type="entry name" value="Ig-like_fold"/>
</dbReference>